<dbReference type="EMBL" id="LXQA010143517">
    <property type="protein sequence ID" value="MCI24780.1"/>
    <property type="molecule type" value="Genomic_DNA"/>
</dbReference>
<dbReference type="AlphaFoldDB" id="A0A392QM85"/>
<dbReference type="Proteomes" id="UP000265520">
    <property type="component" value="Unassembled WGS sequence"/>
</dbReference>
<evidence type="ECO:0000313" key="2">
    <source>
        <dbReference type="EMBL" id="MCI24780.1"/>
    </source>
</evidence>
<evidence type="ECO:0000256" key="1">
    <source>
        <dbReference type="SAM" id="MobiDB-lite"/>
    </source>
</evidence>
<feature type="non-terminal residue" evidence="2">
    <location>
        <position position="68"/>
    </location>
</feature>
<name>A0A392QM85_9FABA</name>
<comment type="caution">
    <text evidence="2">The sequence shown here is derived from an EMBL/GenBank/DDBJ whole genome shotgun (WGS) entry which is preliminary data.</text>
</comment>
<protein>
    <submittedName>
        <fullName evidence="2">Uncharacterized protein</fullName>
    </submittedName>
</protein>
<evidence type="ECO:0000313" key="3">
    <source>
        <dbReference type="Proteomes" id="UP000265520"/>
    </source>
</evidence>
<proteinExistence type="predicted"/>
<feature type="compositionally biased region" description="Basic and acidic residues" evidence="1">
    <location>
        <begin position="51"/>
        <end position="68"/>
    </location>
</feature>
<feature type="region of interest" description="Disordered" evidence="1">
    <location>
        <begin position="1"/>
        <end position="68"/>
    </location>
</feature>
<sequence length="68" mass="7374">MLPCLPVNQRLGEHPGPSLEPKTNDHDPPSTEHEPPTTKHEPPATEDEPTPTEHEPTPKEPADEGGAK</sequence>
<feature type="compositionally biased region" description="Basic and acidic residues" evidence="1">
    <location>
        <begin position="22"/>
        <end position="43"/>
    </location>
</feature>
<reference evidence="2 3" key="1">
    <citation type="journal article" date="2018" name="Front. Plant Sci.">
        <title>Red Clover (Trifolium pratense) and Zigzag Clover (T. medium) - A Picture of Genomic Similarities and Differences.</title>
        <authorList>
            <person name="Dluhosova J."/>
            <person name="Istvanek J."/>
            <person name="Nedelnik J."/>
            <person name="Repkova J."/>
        </authorList>
    </citation>
    <scope>NUCLEOTIDE SEQUENCE [LARGE SCALE GENOMIC DNA]</scope>
    <source>
        <strain evidence="3">cv. 10/8</strain>
        <tissue evidence="2">Leaf</tissue>
    </source>
</reference>
<organism evidence="2 3">
    <name type="scientific">Trifolium medium</name>
    <dbReference type="NCBI Taxonomy" id="97028"/>
    <lineage>
        <taxon>Eukaryota</taxon>
        <taxon>Viridiplantae</taxon>
        <taxon>Streptophyta</taxon>
        <taxon>Embryophyta</taxon>
        <taxon>Tracheophyta</taxon>
        <taxon>Spermatophyta</taxon>
        <taxon>Magnoliopsida</taxon>
        <taxon>eudicotyledons</taxon>
        <taxon>Gunneridae</taxon>
        <taxon>Pentapetalae</taxon>
        <taxon>rosids</taxon>
        <taxon>fabids</taxon>
        <taxon>Fabales</taxon>
        <taxon>Fabaceae</taxon>
        <taxon>Papilionoideae</taxon>
        <taxon>50 kb inversion clade</taxon>
        <taxon>NPAAA clade</taxon>
        <taxon>Hologalegina</taxon>
        <taxon>IRL clade</taxon>
        <taxon>Trifolieae</taxon>
        <taxon>Trifolium</taxon>
    </lineage>
</organism>
<keyword evidence="3" id="KW-1185">Reference proteome</keyword>
<accession>A0A392QM85</accession>